<comment type="caution">
    <text evidence="1">The sequence shown here is derived from an EMBL/GenBank/DDBJ whole genome shotgun (WGS) entry which is preliminary data.</text>
</comment>
<accession>A0A843BFW1</accession>
<gene>
    <name evidence="1" type="ORF">HF327_021395</name>
</gene>
<proteinExistence type="predicted"/>
<dbReference type="Proteomes" id="UP000530032">
    <property type="component" value="Unassembled WGS sequence"/>
</dbReference>
<sequence>MCVAVAANEFSPTRLEKHLNSLLGAEFKEATGVWRSYCEGASKPFKKRAVRPKAVWAEEVERLYPATSRWFYSPVWFLMEETEFYPSEIYECAKQLPHDGLAEHLLSGDELDESAALMLSELTMQVPLLLAVNPSPAALGAMACAMRRAELAGQVSIFRRAGIGMLWLLDRLILKESLPVRECLRELRKIVKEKFDKQVYPVGGLIRSPPKRRDLEEFSKRVKLLKAAEIAFDKCDWEKGESLIDQAFSIK</sequence>
<dbReference type="EMBL" id="JABBCQ020000035">
    <property type="protein sequence ID" value="MBI1627027.1"/>
    <property type="molecule type" value="Genomic_DNA"/>
</dbReference>
<organism evidence="1 2">
    <name type="scientific">Comamonas suwonensis</name>
    <dbReference type="NCBI Taxonomy" id="2606214"/>
    <lineage>
        <taxon>Bacteria</taxon>
        <taxon>Pseudomonadati</taxon>
        <taxon>Pseudomonadota</taxon>
        <taxon>Betaproteobacteria</taxon>
        <taxon>Burkholderiales</taxon>
        <taxon>Comamonadaceae</taxon>
        <taxon>Comamonas</taxon>
    </lineage>
</organism>
<name>A0A843BFW1_9BURK</name>
<evidence type="ECO:0000313" key="1">
    <source>
        <dbReference type="EMBL" id="MBI1627027.1"/>
    </source>
</evidence>
<evidence type="ECO:0000313" key="2">
    <source>
        <dbReference type="Proteomes" id="UP000530032"/>
    </source>
</evidence>
<keyword evidence="2" id="KW-1185">Reference proteome</keyword>
<dbReference type="RefSeq" id="WP_198462370.1">
    <property type="nucleotide sequence ID" value="NZ_JABBCQ020000035.1"/>
</dbReference>
<protein>
    <submittedName>
        <fullName evidence="1">Uncharacterized protein</fullName>
    </submittedName>
</protein>
<dbReference type="AlphaFoldDB" id="A0A843BFW1"/>
<reference evidence="1" key="1">
    <citation type="submission" date="2020-12" db="EMBL/GenBank/DDBJ databases">
        <title>Comamonas sp. nov., isolated from stream water.</title>
        <authorList>
            <person name="Park K.-H."/>
        </authorList>
    </citation>
    <scope>NUCLEOTIDE SEQUENCE</scope>
    <source>
        <strain evidence="1">EJ-4</strain>
    </source>
</reference>